<dbReference type="InterPro" id="IPR058352">
    <property type="entry name" value="DUF8039"/>
</dbReference>
<feature type="region of interest" description="Disordered" evidence="5">
    <location>
        <begin position="1"/>
        <end position="62"/>
    </location>
</feature>
<dbReference type="Pfam" id="PF26133">
    <property type="entry name" value="DUF8039"/>
    <property type="match status" value="1"/>
</dbReference>
<gene>
    <name evidence="7" type="ORF">M0R45_019706</name>
</gene>
<dbReference type="InterPro" id="IPR038765">
    <property type="entry name" value="Papain-like_cys_pep_sf"/>
</dbReference>
<dbReference type="Pfam" id="PF02902">
    <property type="entry name" value="Peptidase_C48"/>
    <property type="match status" value="1"/>
</dbReference>
<feature type="compositionally biased region" description="Basic and acidic residues" evidence="5">
    <location>
        <begin position="40"/>
        <end position="56"/>
    </location>
</feature>
<dbReference type="InterPro" id="IPR003653">
    <property type="entry name" value="Peptidase_C48_C"/>
</dbReference>
<feature type="compositionally biased region" description="Low complexity" evidence="5">
    <location>
        <begin position="28"/>
        <end position="39"/>
    </location>
</feature>
<sequence length="540" mass="61291">MAPKQSVLVSSKLIDKKLKPKKTKSKKSSSSSKSSAASDLKSDTIGKKGKPKKTDDYSTGGLKLLKRHAVTMPLGEEVANHVDGKSIRKVCDQLEKNYLCKASKTLREKVRKPVSRAQQKNDVIKVAEKAKTNLEDKVEEDMEDTAKPQYVQEQEHEEMEFVDLTVLGDKSKVPAAEIDCKLALGSIDQIVALATVLEWDDPSQTVHGVPLGYNNKRVSIYCALNEKALVPFPVLEDEIQTVKQAMGSWVAWPKDLIVMSLEKKLDKEPERRRKKKKVLQQDEDSEVQFSLQKLAPTLPASLKMLCLWGEEAFKNGRTINFDMEPEVFGNVRKTYIMGTDVRRLASMREVIGNCIVLYQRYLYNVLTQCKMVDMVAFVDPALIGGKGCGNGTVRSQNIKQRLITAKPGQLFMLPYNADSHWTLTIVDPDIETVYFLDPMKRRLGTREWIGIVDSAIAMYNVYKGRKGRSSVIWKNLNGIPPQPSDKECGYFVMRYMRDIIEDKDMSFVSKWERRGNHAYTQEDIDEVRNEWATFVVNTYV</sequence>
<dbReference type="AlphaFoldDB" id="A0AAW1X660"/>
<evidence type="ECO:0000259" key="6">
    <source>
        <dbReference type="PROSITE" id="PS50600"/>
    </source>
</evidence>
<accession>A0AAW1X660</accession>
<dbReference type="PANTHER" id="PTHR33018">
    <property type="entry name" value="OS10G0338966 PROTEIN-RELATED"/>
    <property type="match status" value="1"/>
</dbReference>
<evidence type="ECO:0000256" key="4">
    <source>
        <dbReference type="SAM" id="Coils"/>
    </source>
</evidence>
<name>A0AAW1X660_RUBAR</name>
<dbReference type="SUPFAM" id="SSF54001">
    <property type="entry name" value="Cysteine proteinases"/>
    <property type="match status" value="1"/>
</dbReference>
<dbReference type="PROSITE" id="PS50600">
    <property type="entry name" value="ULP_PROTEASE"/>
    <property type="match status" value="1"/>
</dbReference>
<comment type="caution">
    <text evidence="7">The sequence shown here is derived from an EMBL/GenBank/DDBJ whole genome shotgun (WGS) entry which is preliminary data.</text>
</comment>
<dbReference type="PANTHER" id="PTHR33018:SF31">
    <property type="entry name" value="TRANSPOSASE, PTTA_EN_SPM, PLANT"/>
    <property type="match status" value="1"/>
</dbReference>
<evidence type="ECO:0000256" key="2">
    <source>
        <dbReference type="ARBA" id="ARBA00022670"/>
    </source>
</evidence>
<organism evidence="7 8">
    <name type="scientific">Rubus argutus</name>
    <name type="common">Southern blackberry</name>
    <dbReference type="NCBI Taxonomy" id="59490"/>
    <lineage>
        <taxon>Eukaryota</taxon>
        <taxon>Viridiplantae</taxon>
        <taxon>Streptophyta</taxon>
        <taxon>Embryophyta</taxon>
        <taxon>Tracheophyta</taxon>
        <taxon>Spermatophyta</taxon>
        <taxon>Magnoliopsida</taxon>
        <taxon>eudicotyledons</taxon>
        <taxon>Gunneridae</taxon>
        <taxon>Pentapetalae</taxon>
        <taxon>rosids</taxon>
        <taxon>fabids</taxon>
        <taxon>Rosales</taxon>
        <taxon>Rosaceae</taxon>
        <taxon>Rosoideae</taxon>
        <taxon>Rosoideae incertae sedis</taxon>
        <taxon>Rubus</taxon>
    </lineage>
</organism>
<dbReference type="EMBL" id="JBEDUW010000004">
    <property type="protein sequence ID" value="KAK9932468.1"/>
    <property type="molecule type" value="Genomic_DNA"/>
</dbReference>
<comment type="similarity">
    <text evidence="1">Belongs to the peptidase C48 family.</text>
</comment>
<keyword evidence="3" id="KW-0378">Hydrolase</keyword>
<keyword evidence="2" id="KW-0645">Protease</keyword>
<protein>
    <recommendedName>
        <fullName evidence="6">Ubiquitin-like protease family profile domain-containing protein</fullName>
    </recommendedName>
</protein>
<feature type="compositionally biased region" description="Basic residues" evidence="5">
    <location>
        <begin position="18"/>
        <end position="27"/>
    </location>
</feature>
<evidence type="ECO:0000256" key="1">
    <source>
        <dbReference type="ARBA" id="ARBA00005234"/>
    </source>
</evidence>
<feature type="coiled-coil region" evidence="4">
    <location>
        <begin position="117"/>
        <end position="144"/>
    </location>
</feature>
<evidence type="ECO:0000256" key="3">
    <source>
        <dbReference type="ARBA" id="ARBA00022801"/>
    </source>
</evidence>
<reference evidence="7 8" key="1">
    <citation type="journal article" date="2023" name="G3 (Bethesda)">
        <title>A chromosome-length genome assembly and annotation of blackberry (Rubus argutus, cv. 'Hillquist').</title>
        <authorList>
            <person name="Bruna T."/>
            <person name="Aryal R."/>
            <person name="Dudchenko O."/>
            <person name="Sargent D.J."/>
            <person name="Mead D."/>
            <person name="Buti M."/>
            <person name="Cavallini A."/>
            <person name="Hytonen T."/>
            <person name="Andres J."/>
            <person name="Pham M."/>
            <person name="Weisz D."/>
            <person name="Mascagni F."/>
            <person name="Usai G."/>
            <person name="Natali L."/>
            <person name="Bassil N."/>
            <person name="Fernandez G.E."/>
            <person name="Lomsadze A."/>
            <person name="Armour M."/>
            <person name="Olukolu B."/>
            <person name="Poorten T."/>
            <person name="Britton C."/>
            <person name="Davik J."/>
            <person name="Ashrafi H."/>
            <person name="Aiden E.L."/>
            <person name="Borodovsky M."/>
            <person name="Worthington M."/>
        </authorList>
    </citation>
    <scope>NUCLEOTIDE SEQUENCE [LARGE SCALE GENOMIC DNA]</scope>
    <source>
        <strain evidence="7">PI 553951</strain>
    </source>
</reference>
<dbReference type="Proteomes" id="UP001457282">
    <property type="component" value="Unassembled WGS sequence"/>
</dbReference>
<keyword evidence="8" id="KW-1185">Reference proteome</keyword>
<evidence type="ECO:0000256" key="5">
    <source>
        <dbReference type="SAM" id="MobiDB-lite"/>
    </source>
</evidence>
<dbReference type="GO" id="GO:0006508">
    <property type="term" value="P:proteolysis"/>
    <property type="evidence" value="ECO:0007669"/>
    <property type="project" value="UniProtKB-KW"/>
</dbReference>
<feature type="domain" description="Ubiquitin-like protease family profile" evidence="6">
    <location>
        <begin position="334"/>
        <end position="499"/>
    </location>
</feature>
<evidence type="ECO:0000313" key="7">
    <source>
        <dbReference type="EMBL" id="KAK9932468.1"/>
    </source>
</evidence>
<dbReference type="GO" id="GO:0008234">
    <property type="term" value="F:cysteine-type peptidase activity"/>
    <property type="evidence" value="ECO:0007669"/>
    <property type="project" value="InterPro"/>
</dbReference>
<evidence type="ECO:0000313" key="8">
    <source>
        <dbReference type="Proteomes" id="UP001457282"/>
    </source>
</evidence>
<dbReference type="Gene3D" id="3.40.395.10">
    <property type="entry name" value="Adenoviral Proteinase, Chain A"/>
    <property type="match status" value="1"/>
</dbReference>
<proteinExistence type="inferred from homology"/>
<keyword evidence="4" id="KW-0175">Coiled coil</keyword>